<evidence type="ECO:0000259" key="7">
    <source>
        <dbReference type="PROSITE" id="PS51733"/>
    </source>
</evidence>
<reference evidence="10 11" key="2">
    <citation type="submission" date="2018-05" db="EMBL/GenBank/DDBJ databases">
        <title>Ignatzschineria dubaiensis sp. nov., isolated from necrotic foot tissues of dromedaries (Camelus dromedarius) and associated maggots in Dubai, United Arab Emirates.</title>
        <authorList>
            <person name="Tsang C.C."/>
            <person name="Tang J.Y.M."/>
            <person name="Fong J.Y.H."/>
            <person name="Kinne J."/>
            <person name="Lee H.H."/>
            <person name="Joseph M."/>
            <person name="Jose S."/>
            <person name="Schuster R.K."/>
            <person name="Tang Y."/>
            <person name="Sivakumar S."/>
            <person name="Chen J.H.K."/>
            <person name="Teng J.L.L."/>
            <person name="Lau S.K.P."/>
            <person name="Wernery U."/>
            <person name="Woo P.C.Y."/>
        </authorList>
    </citation>
    <scope>NUCLEOTIDE SEQUENCE [LARGE SCALE GENOMIC DNA]</scope>
    <source>
        <strain evidence="10">UAE-HKU57</strain>
        <strain evidence="11">UAE-HKU58</strain>
    </source>
</reference>
<dbReference type="RefSeq" id="WP_109201648.1">
    <property type="nucleotide sequence ID" value="NZ_QEWS01000004.1"/>
</dbReference>
<dbReference type="OrthoDB" id="9807064at2"/>
<comment type="catalytic activity">
    <reaction evidence="6">
        <text>biotin + L-lysyl-[protein] + ATP = N(6)-biotinyl-L-lysyl-[protein] + AMP + diphosphate + H(+)</text>
        <dbReference type="Rhea" id="RHEA:11756"/>
        <dbReference type="Rhea" id="RHEA-COMP:9752"/>
        <dbReference type="Rhea" id="RHEA-COMP:10505"/>
        <dbReference type="ChEBI" id="CHEBI:15378"/>
        <dbReference type="ChEBI" id="CHEBI:29969"/>
        <dbReference type="ChEBI" id="CHEBI:30616"/>
        <dbReference type="ChEBI" id="CHEBI:33019"/>
        <dbReference type="ChEBI" id="CHEBI:57586"/>
        <dbReference type="ChEBI" id="CHEBI:83144"/>
        <dbReference type="ChEBI" id="CHEBI:456215"/>
        <dbReference type="EC" id="6.3.4.15"/>
    </reaction>
</comment>
<dbReference type="PROSITE" id="PS51733">
    <property type="entry name" value="BPL_LPL_CATALYTIC"/>
    <property type="match status" value="1"/>
</dbReference>
<evidence type="ECO:0000256" key="4">
    <source>
        <dbReference type="ARBA" id="ARBA00023267"/>
    </source>
</evidence>
<keyword evidence="2" id="KW-0547">Nucleotide-binding</keyword>
<dbReference type="Gene3D" id="3.30.930.10">
    <property type="entry name" value="Bira Bifunctional Protein, Domain 2"/>
    <property type="match status" value="1"/>
</dbReference>
<dbReference type="SUPFAM" id="SSF55681">
    <property type="entry name" value="Class II aaRS and biotin synthetases"/>
    <property type="match status" value="1"/>
</dbReference>
<evidence type="ECO:0000256" key="6">
    <source>
        <dbReference type="ARBA" id="ARBA00047846"/>
    </source>
</evidence>
<dbReference type="AlphaFoldDB" id="A0A2U2AQZ0"/>
<dbReference type="GO" id="GO:0004077">
    <property type="term" value="F:biotin--[biotin carboxyl-carrier protein] ligase activity"/>
    <property type="evidence" value="ECO:0007669"/>
    <property type="project" value="UniProtKB-EC"/>
</dbReference>
<dbReference type="Gene3D" id="2.30.30.100">
    <property type="match status" value="1"/>
</dbReference>
<dbReference type="InterPro" id="IPR003142">
    <property type="entry name" value="BPL_C"/>
</dbReference>
<name>A0A2U2AQZ0_9GAMM</name>
<dbReference type="EMBL" id="QEWW01000003">
    <property type="protein sequence ID" value="PWD86307.1"/>
    <property type="molecule type" value="Genomic_DNA"/>
</dbReference>
<feature type="domain" description="BPL/LPL catalytic" evidence="7">
    <location>
        <begin position="126"/>
        <end position="307"/>
    </location>
</feature>
<evidence type="ECO:0000256" key="5">
    <source>
        <dbReference type="ARBA" id="ARBA00024227"/>
    </source>
</evidence>
<sequence length="385" mass="43683">MSELSERQWEYRAEQLLLDQLFMQLAKAGEYEDYQLYQQLLQRAETAPLLQKKGGEAHFQKALQYLSTLTDLITVDLKSGRILSKGYQPIDLQRIVDLLPETLSGRLHFLRRFSTDSTNSDLQRHSAQDAQYWAQQYYQSLPSLQDTSSKDEESLKAKVAVAEMQTGGRGRRAKRWVSPLAKNLYFSFKYRFSHRSVPYLSALSLRIGALLLEVLEALGIKGGKVKWPNDIWIGESKLAGILVESLFNRHDVEVIIGIGVNNQYDAALELVGNHPTCCEAILGQPLDRNLLIARLSEKIYHLCEQVEAESYALEQGIPLSKKLPDLRVIWSEISLLYQRRVQLSSDRDLLIGREVGIDESGALLVELPDGEIRPIISGDLSLREL</sequence>
<dbReference type="GO" id="GO:0005524">
    <property type="term" value="F:ATP binding"/>
    <property type="evidence" value="ECO:0007669"/>
    <property type="project" value="UniProtKB-KW"/>
</dbReference>
<dbReference type="Proteomes" id="UP000245059">
    <property type="component" value="Unassembled WGS sequence"/>
</dbReference>
<evidence type="ECO:0000256" key="1">
    <source>
        <dbReference type="ARBA" id="ARBA00022598"/>
    </source>
</evidence>
<dbReference type="Pfam" id="PF02237">
    <property type="entry name" value="BPL_C"/>
    <property type="match status" value="1"/>
</dbReference>
<evidence type="ECO:0000313" key="10">
    <source>
        <dbReference type="Proteomes" id="UP000245059"/>
    </source>
</evidence>
<keyword evidence="3" id="KW-0067">ATP-binding</keyword>
<reference evidence="8" key="1">
    <citation type="journal article" date="2018" name="Genome Announc.">
        <title>Ignatzschineria cameli sp. nov., isolated from necrotic foot tissue of dromedaries (Camelus dromedarius) and associated maggots (Wohlfahrtia species) in Dubai.</title>
        <authorList>
            <person name="Tsang C.C."/>
            <person name="Tang J.Y."/>
            <person name="Fong J.Y."/>
            <person name="Kinne J."/>
            <person name="Lee H.H."/>
            <person name="Joseph M."/>
            <person name="Jose S."/>
            <person name="Schuster R.K."/>
            <person name="Tang Y."/>
            <person name="Sivakumar S."/>
            <person name="Chen J.H."/>
            <person name="Teng J.L."/>
            <person name="Lau S.K."/>
            <person name="Wernery U."/>
            <person name="Woo P.C."/>
        </authorList>
    </citation>
    <scope>NUCLEOTIDE SEQUENCE</scope>
    <source>
        <strain evidence="8">UAE-HKU57</strain>
        <strain evidence="9">UAE-HKU58</strain>
    </source>
</reference>
<evidence type="ECO:0000256" key="3">
    <source>
        <dbReference type="ARBA" id="ARBA00022840"/>
    </source>
</evidence>
<gene>
    <name evidence="8" type="ORF">DC077_06090</name>
    <name evidence="9" type="ORF">DC078_05835</name>
</gene>
<comment type="caution">
    <text evidence="8">The sequence shown here is derived from an EMBL/GenBank/DDBJ whole genome shotgun (WGS) entry which is preliminary data.</text>
</comment>
<dbReference type="Pfam" id="PF03099">
    <property type="entry name" value="BPL_LplA_LipB"/>
    <property type="match status" value="1"/>
</dbReference>
<dbReference type="Proteomes" id="UP000245217">
    <property type="component" value="Unassembled WGS sequence"/>
</dbReference>
<dbReference type="PANTHER" id="PTHR12835:SF5">
    <property type="entry name" value="BIOTIN--PROTEIN LIGASE"/>
    <property type="match status" value="1"/>
</dbReference>
<keyword evidence="1 8" id="KW-0436">Ligase</keyword>
<dbReference type="InterPro" id="IPR004408">
    <property type="entry name" value="Biotin_CoA_COase_ligase"/>
</dbReference>
<dbReference type="EC" id="6.3.4.15" evidence="5"/>
<organism evidence="8 10">
    <name type="scientific">Ignatzschineria cameli</name>
    <dbReference type="NCBI Taxonomy" id="2182793"/>
    <lineage>
        <taxon>Bacteria</taxon>
        <taxon>Pseudomonadati</taxon>
        <taxon>Pseudomonadota</taxon>
        <taxon>Gammaproteobacteria</taxon>
        <taxon>Cardiobacteriales</taxon>
        <taxon>Ignatzschineriaceae</taxon>
        <taxon>Ignatzschineria</taxon>
    </lineage>
</organism>
<evidence type="ECO:0000256" key="2">
    <source>
        <dbReference type="ARBA" id="ARBA00022741"/>
    </source>
</evidence>
<dbReference type="NCBIfam" id="TIGR00121">
    <property type="entry name" value="birA_ligase"/>
    <property type="match status" value="1"/>
</dbReference>
<dbReference type="SUPFAM" id="SSF50037">
    <property type="entry name" value="C-terminal domain of transcriptional repressors"/>
    <property type="match status" value="1"/>
</dbReference>
<evidence type="ECO:0000313" key="8">
    <source>
        <dbReference type="EMBL" id="PWD86307.1"/>
    </source>
</evidence>
<dbReference type="CDD" id="cd16442">
    <property type="entry name" value="BPL"/>
    <property type="match status" value="1"/>
</dbReference>
<dbReference type="GO" id="GO:0005737">
    <property type="term" value="C:cytoplasm"/>
    <property type="evidence" value="ECO:0007669"/>
    <property type="project" value="TreeGrafter"/>
</dbReference>
<protein>
    <recommendedName>
        <fullName evidence="5">biotin--[biotin carboxyl-carrier protein] ligase</fullName>
        <ecNumber evidence="5">6.3.4.15</ecNumber>
    </recommendedName>
</protein>
<evidence type="ECO:0000313" key="9">
    <source>
        <dbReference type="EMBL" id="PWD92543.1"/>
    </source>
</evidence>
<dbReference type="InterPro" id="IPR004143">
    <property type="entry name" value="BPL_LPL_catalytic"/>
</dbReference>
<dbReference type="PANTHER" id="PTHR12835">
    <property type="entry name" value="BIOTIN PROTEIN LIGASE"/>
    <property type="match status" value="1"/>
</dbReference>
<dbReference type="InterPro" id="IPR008988">
    <property type="entry name" value="Transcriptional_repressor_C"/>
</dbReference>
<keyword evidence="4" id="KW-0092">Biotin</keyword>
<dbReference type="InterPro" id="IPR045864">
    <property type="entry name" value="aa-tRNA-synth_II/BPL/LPL"/>
</dbReference>
<proteinExistence type="predicted"/>
<keyword evidence="11" id="KW-1185">Reference proteome</keyword>
<accession>A0A2U2AQZ0</accession>
<evidence type="ECO:0000313" key="11">
    <source>
        <dbReference type="Proteomes" id="UP000245217"/>
    </source>
</evidence>
<dbReference type="EMBL" id="QEWV01000004">
    <property type="protein sequence ID" value="PWD92543.1"/>
    <property type="molecule type" value="Genomic_DNA"/>
</dbReference>